<dbReference type="RefSeq" id="XP_065959302.1">
    <property type="nucleotide sequence ID" value="XM_066104738.1"/>
</dbReference>
<comment type="caution">
    <text evidence="2">The sequence shown here is derived from an EMBL/GenBank/DDBJ whole genome shotgun (WGS) entry which is preliminary data.</text>
</comment>
<dbReference type="Proteomes" id="UP000245464">
    <property type="component" value="Chromosome 10"/>
</dbReference>
<evidence type="ECO:0000313" key="2">
    <source>
        <dbReference type="EMBL" id="KAF7565331.1"/>
    </source>
</evidence>
<protein>
    <submittedName>
        <fullName evidence="2">Uncharacterized protein</fullName>
    </submittedName>
</protein>
<name>A0A834RJN2_9PLEO</name>
<dbReference type="KEGG" id="ptrr:6344553"/>
<evidence type="ECO:0000256" key="1">
    <source>
        <dbReference type="SAM" id="SignalP"/>
    </source>
</evidence>
<evidence type="ECO:0000313" key="3">
    <source>
        <dbReference type="Proteomes" id="UP000245464"/>
    </source>
</evidence>
<proteinExistence type="predicted"/>
<dbReference type="GeneID" id="6344553"/>
<keyword evidence="1" id="KW-0732">Signal</keyword>
<accession>A0A834RJN2</accession>
<feature type="chain" id="PRO_5032301645" evidence="1">
    <location>
        <begin position="21"/>
        <end position="95"/>
    </location>
</feature>
<sequence length="95" mass="10644">MLFRSQVLFAFLASIAVVRGAERGGKYAYTKENCTSDEVAFCQAQAELENETYEDCKYFSAEVFSTHGELGSICMWYAACDYLCNPGARRGNVLR</sequence>
<organism evidence="2 3">
    <name type="scientific">Pyrenophora tritici-repentis</name>
    <dbReference type="NCBI Taxonomy" id="45151"/>
    <lineage>
        <taxon>Eukaryota</taxon>
        <taxon>Fungi</taxon>
        <taxon>Dikarya</taxon>
        <taxon>Ascomycota</taxon>
        <taxon>Pezizomycotina</taxon>
        <taxon>Dothideomycetes</taxon>
        <taxon>Pleosporomycetidae</taxon>
        <taxon>Pleosporales</taxon>
        <taxon>Pleosporineae</taxon>
        <taxon>Pleosporaceae</taxon>
        <taxon>Pyrenophora</taxon>
    </lineage>
</organism>
<dbReference type="EMBL" id="NQIK02000010">
    <property type="protein sequence ID" value="KAF7565331.1"/>
    <property type="molecule type" value="Genomic_DNA"/>
</dbReference>
<reference evidence="2" key="1">
    <citation type="journal article" date="2018" name="BMC Genomics">
        <title>Comparative genomics of the wheat fungal pathogen Pyrenophora tritici-repentis reveals chromosomal variations and genome plasticity.</title>
        <authorList>
            <person name="Moolhuijzen P."/>
            <person name="See P.T."/>
            <person name="Hane J.K."/>
            <person name="Shi G."/>
            <person name="Liu Z."/>
            <person name="Oliver R.P."/>
            <person name="Moffat C.S."/>
        </authorList>
    </citation>
    <scope>NUCLEOTIDE SEQUENCE [LARGE SCALE GENOMIC DNA]</scope>
    <source>
        <strain evidence="2">M4</strain>
    </source>
</reference>
<dbReference type="AlphaFoldDB" id="A0A834RJN2"/>
<feature type="signal peptide" evidence="1">
    <location>
        <begin position="1"/>
        <end position="20"/>
    </location>
</feature>
<gene>
    <name evidence="2" type="ORF">PtrM4_047650</name>
</gene>